<reference evidence="1 2" key="1">
    <citation type="submission" date="2016-11" db="EMBL/GenBank/DDBJ databases">
        <authorList>
            <person name="Jaros S."/>
            <person name="Januszkiewicz K."/>
            <person name="Wedrychowicz H."/>
        </authorList>
    </citation>
    <scope>NUCLEOTIDE SEQUENCE [LARGE SCALE GENOMIC DNA]</scope>
    <source>
        <strain evidence="1 2">DSM 26883</strain>
    </source>
</reference>
<dbReference type="Proteomes" id="UP000184436">
    <property type="component" value="Unassembled WGS sequence"/>
</dbReference>
<proteinExistence type="predicted"/>
<sequence>MKKTKASLVSKMLQQNTEVTYECENRGKLA</sequence>
<dbReference type="AlphaFoldDB" id="A0A1M5E1Z0"/>
<keyword evidence="2" id="KW-1185">Reference proteome</keyword>
<dbReference type="EMBL" id="FQVD01000032">
    <property type="protein sequence ID" value="SHF73249.1"/>
    <property type="molecule type" value="Genomic_DNA"/>
</dbReference>
<gene>
    <name evidence="1" type="ORF">SAMN05444349_1329</name>
</gene>
<evidence type="ECO:0000313" key="1">
    <source>
        <dbReference type="EMBL" id="SHF73249.1"/>
    </source>
</evidence>
<organism evidence="1 2">
    <name type="scientific">Bacteroides faecichinchillae</name>
    <dbReference type="NCBI Taxonomy" id="871325"/>
    <lineage>
        <taxon>Bacteria</taxon>
        <taxon>Pseudomonadati</taxon>
        <taxon>Bacteroidota</taxon>
        <taxon>Bacteroidia</taxon>
        <taxon>Bacteroidales</taxon>
        <taxon>Bacteroidaceae</taxon>
        <taxon>Bacteroides</taxon>
    </lineage>
</organism>
<name>A0A1M5E1Z0_9BACE</name>
<evidence type="ECO:0000313" key="2">
    <source>
        <dbReference type="Proteomes" id="UP000184436"/>
    </source>
</evidence>
<protein>
    <submittedName>
        <fullName evidence="1">Uncharacterized protein</fullName>
    </submittedName>
</protein>
<accession>A0A1M5E1Z0</accession>